<dbReference type="InterPro" id="IPR036388">
    <property type="entry name" value="WH-like_DNA-bd_sf"/>
</dbReference>
<evidence type="ECO:0000256" key="4">
    <source>
        <dbReference type="ARBA" id="ARBA00022741"/>
    </source>
</evidence>
<dbReference type="GO" id="GO:0006952">
    <property type="term" value="P:defense response"/>
    <property type="evidence" value="ECO:0007669"/>
    <property type="project" value="UniProtKB-KW"/>
</dbReference>
<dbReference type="Gene3D" id="3.80.10.10">
    <property type="entry name" value="Ribonuclease Inhibitor"/>
    <property type="match status" value="1"/>
</dbReference>
<evidence type="ECO:0000256" key="6">
    <source>
        <dbReference type="ARBA" id="ARBA00022840"/>
    </source>
</evidence>
<comment type="caution">
    <text evidence="9">The sequence shown here is derived from an EMBL/GenBank/DDBJ whole genome shotgun (WGS) entry which is preliminary data.</text>
</comment>
<dbReference type="AlphaFoldDB" id="A0AAV6XCZ9"/>
<accession>A0AAV6XCZ9</accession>
<feature type="domain" description="Disease resistance protein winged helix" evidence="7">
    <location>
        <begin position="3"/>
        <end position="75"/>
    </location>
</feature>
<protein>
    <submittedName>
        <fullName evidence="9">Uncharacterized protein</fullName>
    </submittedName>
</protein>
<dbReference type="PANTHER" id="PTHR15140">
    <property type="entry name" value="TUBULIN-SPECIFIC CHAPERONE E"/>
    <property type="match status" value="1"/>
</dbReference>
<reference evidence="9" key="1">
    <citation type="submission" date="2019-10" db="EMBL/GenBank/DDBJ databases">
        <authorList>
            <person name="Zhang R."/>
            <person name="Pan Y."/>
            <person name="Wang J."/>
            <person name="Ma R."/>
            <person name="Yu S."/>
        </authorList>
    </citation>
    <scope>NUCLEOTIDE SEQUENCE</scope>
    <source>
        <strain evidence="9">LA-IB0</strain>
        <tissue evidence="9">Leaf</tissue>
    </source>
</reference>
<keyword evidence="4" id="KW-0547">Nucleotide-binding</keyword>
<dbReference type="PANTHER" id="PTHR15140:SF37">
    <property type="entry name" value="UBIQUITIN-LIKE DOMAIN-CONTAINING PROTEIN"/>
    <property type="match status" value="1"/>
</dbReference>
<dbReference type="Proteomes" id="UP000826271">
    <property type="component" value="Unassembled WGS sequence"/>
</dbReference>
<proteinExistence type="inferred from homology"/>
<dbReference type="InterPro" id="IPR058922">
    <property type="entry name" value="WHD_DRP"/>
</dbReference>
<name>A0AAV6XCZ9_9LAMI</name>
<evidence type="ECO:0000259" key="8">
    <source>
        <dbReference type="Pfam" id="PF23598"/>
    </source>
</evidence>
<dbReference type="GO" id="GO:0005524">
    <property type="term" value="F:ATP binding"/>
    <property type="evidence" value="ECO:0007669"/>
    <property type="project" value="UniProtKB-KW"/>
</dbReference>
<gene>
    <name evidence="9" type="ORF">BUALT_Bualt06G0006700</name>
</gene>
<dbReference type="EMBL" id="WHWC01000006">
    <property type="protein sequence ID" value="KAG8380353.1"/>
    <property type="molecule type" value="Genomic_DNA"/>
</dbReference>
<evidence type="ECO:0000313" key="10">
    <source>
        <dbReference type="Proteomes" id="UP000826271"/>
    </source>
</evidence>
<evidence type="ECO:0000259" key="7">
    <source>
        <dbReference type="Pfam" id="PF23559"/>
    </source>
</evidence>
<evidence type="ECO:0000256" key="1">
    <source>
        <dbReference type="ARBA" id="ARBA00008894"/>
    </source>
</evidence>
<dbReference type="SUPFAM" id="SSF52058">
    <property type="entry name" value="L domain-like"/>
    <property type="match status" value="1"/>
</dbReference>
<keyword evidence="5" id="KW-0611">Plant defense</keyword>
<evidence type="ECO:0000256" key="3">
    <source>
        <dbReference type="ARBA" id="ARBA00022737"/>
    </source>
</evidence>
<feature type="domain" description="Disease resistance R13L4/SHOC-2-like LRR" evidence="8">
    <location>
        <begin position="103"/>
        <end position="375"/>
    </location>
</feature>
<dbReference type="Gene3D" id="1.10.10.10">
    <property type="entry name" value="Winged helix-like DNA-binding domain superfamily/Winged helix DNA-binding domain"/>
    <property type="match status" value="1"/>
</dbReference>
<dbReference type="Pfam" id="PF23559">
    <property type="entry name" value="WHD_DRP"/>
    <property type="match status" value="1"/>
</dbReference>
<comment type="similarity">
    <text evidence="1">Belongs to the disease resistance NB-LRR family.</text>
</comment>
<dbReference type="InterPro" id="IPR032675">
    <property type="entry name" value="LRR_dom_sf"/>
</dbReference>
<evidence type="ECO:0000256" key="2">
    <source>
        <dbReference type="ARBA" id="ARBA00022614"/>
    </source>
</evidence>
<sequence length="450" mass="51532">MGVFPEDYEIKVSKLIKLWVAEGFLEPSGSKSYEEQAGEYLKDLVERSLILVTKMKSNGKKIKACNIHDLVRDLCIKTAQEEKFHLNQCRTSTDFIPFLSPLQRMLSSFKDCKALRVLDAVELTLGKFPDQILELFLLRYLAFSIPDHKWNFDVPSRILKLENLQTLIIFSKMTTKTGHLKSRVLLPLKICMMTKLRHLILVGAYPLPCPPPGSFPLENLQTLAVVINFKCTESILQMIPKLRKLKVVYNGYEINWPIYHLDNLVHLHHLENLNIDVEHHRFAPVPLSGKLAFPMMLRTLKLRGCCFSSQDMAIVGSLPNLQVLKLRDCFFEGGKWETIEGEFPQLKFLQINSTNLQCWITESSHFSSLERLMLFWCLGLREIPDVIGEIPTLVLIAVRRCEKSLAESAQRIKEEQESFGNDSLQVRIVDRSAGGETYKVVASASNKVRR</sequence>
<organism evidence="9 10">
    <name type="scientific">Buddleja alternifolia</name>
    <dbReference type="NCBI Taxonomy" id="168488"/>
    <lineage>
        <taxon>Eukaryota</taxon>
        <taxon>Viridiplantae</taxon>
        <taxon>Streptophyta</taxon>
        <taxon>Embryophyta</taxon>
        <taxon>Tracheophyta</taxon>
        <taxon>Spermatophyta</taxon>
        <taxon>Magnoliopsida</taxon>
        <taxon>eudicotyledons</taxon>
        <taxon>Gunneridae</taxon>
        <taxon>Pentapetalae</taxon>
        <taxon>asterids</taxon>
        <taxon>lamiids</taxon>
        <taxon>Lamiales</taxon>
        <taxon>Scrophulariaceae</taxon>
        <taxon>Buddlejeae</taxon>
        <taxon>Buddleja</taxon>
    </lineage>
</organism>
<dbReference type="InterPro" id="IPR055414">
    <property type="entry name" value="LRR_R13L4/SHOC2-like"/>
</dbReference>
<evidence type="ECO:0000313" key="9">
    <source>
        <dbReference type="EMBL" id="KAG8380353.1"/>
    </source>
</evidence>
<dbReference type="Pfam" id="PF23598">
    <property type="entry name" value="LRR_14"/>
    <property type="match status" value="1"/>
</dbReference>
<evidence type="ECO:0000256" key="5">
    <source>
        <dbReference type="ARBA" id="ARBA00022821"/>
    </source>
</evidence>
<keyword evidence="3" id="KW-0677">Repeat</keyword>
<keyword evidence="6" id="KW-0067">ATP-binding</keyword>
<keyword evidence="2" id="KW-0433">Leucine-rich repeat</keyword>
<dbReference type="FunFam" id="1.10.10.10:FF:000322">
    <property type="entry name" value="Probable disease resistance protein At1g63360"/>
    <property type="match status" value="1"/>
</dbReference>
<keyword evidence="10" id="KW-1185">Reference proteome</keyword>